<evidence type="ECO:0000256" key="5">
    <source>
        <dbReference type="ARBA" id="ARBA00023136"/>
    </source>
</evidence>
<feature type="compositionally biased region" description="Basic residues" evidence="6">
    <location>
        <begin position="189"/>
        <end position="201"/>
    </location>
</feature>
<comment type="similarity">
    <text evidence="2">Belongs to the autoinducer-2 exporter (AI-2E) (TC 2.A.86) family.</text>
</comment>
<feature type="region of interest" description="Disordered" evidence="6">
    <location>
        <begin position="102"/>
        <end position="211"/>
    </location>
</feature>
<keyword evidence="5 7" id="KW-0472">Membrane</keyword>
<evidence type="ECO:0000256" key="1">
    <source>
        <dbReference type="ARBA" id="ARBA00004141"/>
    </source>
</evidence>
<dbReference type="EMBL" id="JADQDF010000001">
    <property type="protein sequence ID" value="MBW0126270.1"/>
    <property type="molecule type" value="Genomic_DNA"/>
</dbReference>
<evidence type="ECO:0000256" key="3">
    <source>
        <dbReference type="ARBA" id="ARBA00022692"/>
    </source>
</evidence>
<evidence type="ECO:0000313" key="8">
    <source>
        <dbReference type="EMBL" id="MBW0126270.1"/>
    </source>
</evidence>
<keyword evidence="9" id="KW-1185">Reference proteome</keyword>
<evidence type="ECO:0000256" key="4">
    <source>
        <dbReference type="ARBA" id="ARBA00022989"/>
    </source>
</evidence>
<accession>A0ABS6U222</accession>
<evidence type="ECO:0000256" key="6">
    <source>
        <dbReference type="SAM" id="MobiDB-lite"/>
    </source>
</evidence>
<feature type="compositionally biased region" description="Basic residues" evidence="6">
    <location>
        <begin position="146"/>
        <end position="172"/>
    </location>
</feature>
<sequence length="211" mass="22187">MIGRTDFSGALVACVGAFVPGLVAVLAAFAAGGLGQAVAVLVLIIAIQQVDGNIVQPLIMGRVIRLSAFTVIVAVRSPEAPPCSAFWGRSWPCRWPPAPRAPWPSPATRAGSRPATATLDEHSGGTRGPHPTRAYTPSPGGAAGRALHRRQPRARAAQRGRRVPRTARRSPQRRTLGGPAVVRVGTRPDHRRARRRARRTGPARGAGPAAS</sequence>
<feature type="transmembrane region" description="Helical" evidence="7">
    <location>
        <begin position="7"/>
        <end position="31"/>
    </location>
</feature>
<dbReference type="InterPro" id="IPR002549">
    <property type="entry name" value="AI-2E-like"/>
</dbReference>
<evidence type="ECO:0000256" key="2">
    <source>
        <dbReference type="ARBA" id="ARBA00009773"/>
    </source>
</evidence>
<keyword evidence="4 7" id="KW-1133">Transmembrane helix</keyword>
<evidence type="ECO:0000256" key="7">
    <source>
        <dbReference type="SAM" id="Phobius"/>
    </source>
</evidence>
<keyword evidence="3 7" id="KW-0812">Transmembrane</keyword>
<feature type="compositionally biased region" description="Low complexity" evidence="6">
    <location>
        <begin position="202"/>
        <end position="211"/>
    </location>
</feature>
<reference evidence="8 9" key="1">
    <citation type="submission" date="2020-11" db="EMBL/GenBank/DDBJ databases">
        <title>Pseudonocardia abyssalis sp. nov. and Pseudonocardia oceani sp. nov., description and phylogenomic analysis of two novel actinomycetes isolated from the deep Southern Ocean.</title>
        <authorList>
            <person name="Parra J."/>
        </authorList>
    </citation>
    <scope>NUCLEOTIDE SEQUENCE [LARGE SCALE GENOMIC DNA]</scope>
    <source>
        <strain evidence="9">KRD185</strain>
    </source>
</reference>
<dbReference type="Proteomes" id="UP000694300">
    <property type="component" value="Unassembled WGS sequence"/>
</dbReference>
<protein>
    <submittedName>
        <fullName evidence="8">AI-2E family transporter</fullName>
    </submittedName>
</protein>
<evidence type="ECO:0000313" key="9">
    <source>
        <dbReference type="Proteomes" id="UP000694300"/>
    </source>
</evidence>
<organism evidence="8 9">
    <name type="scientific">Pseudonocardia oceani</name>
    <dbReference type="NCBI Taxonomy" id="2792013"/>
    <lineage>
        <taxon>Bacteria</taxon>
        <taxon>Bacillati</taxon>
        <taxon>Actinomycetota</taxon>
        <taxon>Actinomycetes</taxon>
        <taxon>Pseudonocardiales</taxon>
        <taxon>Pseudonocardiaceae</taxon>
        <taxon>Pseudonocardia</taxon>
    </lineage>
</organism>
<name>A0ABS6U222_9PSEU</name>
<dbReference type="Pfam" id="PF01594">
    <property type="entry name" value="AI-2E_transport"/>
    <property type="match status" value="1"/>
</dbReference>
<feature type="transmembrane region" description="Helical" evidence="7">
    <location>
        <begin position="37"/>
        <end position="55"/>
    </location>
</feature>
<gene>
    <name evidence="8" type="ORF">I4I82_00985</name>
</gene>
<comment type="subcellular location">
    <subcellularLocation>
        <location evidence="1">Membrane</location>
        <topology evidence="1">Multi-pass membrane protein</topology>
    </subcellularLocation>
</comment>
<comment type="caution">
    <text evidence="8">The sequence shown here is derived from an EMBL/GenBank/DDBJ whole genome shotgun (WGS) entry which is preliminary data.</text>
</comment>
<proteinExistence type="inferred from homology"/>